<dbReference type="RefSeq" id="WP_206088625.1">
    <property type="nucleotide sequence ID" value="NZ_CP065053.1"/>
</dbReference>
<accession>A0AA49A7D4</accession>
<reference evidence="1 2" key="1">
    <citation type="submission" date="2020-11" db="EMBL/GenBank/DDBJ databases">
        <authorList>
            <person name="Sun Q."/>
        </authorList>
    </citation>
    <scope>NUCLEOTIDE SEQUENCE [LARGE SCALE GENOMIC DNA]</scope>
    <source>
        <strain evidence="1 2">P8398</strain>
    </source>
</reference>
<dbReference type="EMBL" id="CP065053">
    <property type="protein sequence ID" value="QPI49021.1"/>
    <property type="molecule type" value="Genomic_DNA"/>
</dbReference>
<proteinExistence type="predicted"/>
<name>A0AA49A7D4_9BURK</name>
<protein>
    <submittedName>
        <fullName evidence="1">Uncharacterized protein</fullName>
    </submittedName>
</protein>
<evidence type="ECO:0000313" key="2">
    <source>
        <dbReference type="Proteomes" id="UP000662888"/>
    </source>
</evidence>
<evidence type="ECO:0000313" key="1">
    <source>
        <dbReference type="EMBL" id="QPI49021.1"/>
    </source>
</evidence>
<gene>
    <name evidence="1" type="ORF">IV454_26645</name>
</gene>
<organism evidence="1 2">
    <name type="scientific">Massilia antarctica</name>
    <dbReference type="NCBI Taxonomy" id="2765360"/>
    <lineage>
        <taxon>Bacteria</taxon>
        <taxon>Pseudomonadati</taxon>
        <taxon>Pseudomonadota</taxon>
        <taxon>Betaproteobacteria</taxon>
        <taxon>Burkholderiales</taxon>
        <taxon>Oxalobacteraceae</taxon>
        <taxon>Telluria group</taxon>
        <taxon>Massilia</taxon>
    </lineage>
</organism>
<dbReference type="Proteomes" id="UP000662888">
    <property type="component" value="Chromosome"/>
</dbReference>
<keyword evidence="2" id="KW-1185">Reference proteome</keyword>
<sequence>MMMAYHIFISHGTDSGIFFLDEYLGSAVSVDFYWESVGRKLNLPIISSFTASADYDDGFTLFGDDLVAFKNEIDVFETYWIEESEKKHLPKDFLERVKIIKEGVGKAIVDGLTLMIA</sequence>